<evidence type="ECO:0000313" key="5">
    <source>
        <dbReference type="EMBL" id="MCF5111133.1"/>
    </source>
</evidence>
<evidence type="ECO:0000256" key="3">
    <source>
        <dbReference type="ARBA" id="ARBA00022729"/>
    </source>
</evidence>
<keyword evidence="6" id="KW-1185">Reference proteome</keyword>
<dbReference type="PANTHER" id="PTHR34596">
    <property type="entry name" value="CHITOPORIN"/>
    <property type="match status" value="1"/>
</dbReference>
<keyword evidence="2" id="KW-0813">Transport</keyword>
<feature type="chain" id="PRO_5045090798" evidence="4">
    <location>
        <begin position="23"/>
        <end position="109"/>
    </location>
</feature>
<dbReference type="RefSeq" id="WP_076962082.1">
    <property type="nucleotide sequence ID" value="NZ_CBCRYT010000051.1"/>
</dbReference>
<evidence type="ECO:0000256" key="2">
    <source>
        <dbReference type="ARBA" id="ARBA00022448"/>
    </source>
</evidence>
<comment type="similarity">
    <text evidence="1">Belongs to the outer membrane porin (Opr) (TC 1.B.25) family.</text>
</comment>
<comment type="caution">
    <text evidence="5">The sequence shown here is derived from an EMBL/GenBank/DDBJ whole genome shotgun (WGS) entry which is preliminary data.</text>
</comment>
<dbReference type="PANTHER" id="PTHR34596:SF2">
    <property type="entry name" value="CHITOPORIN"/>
    <property type="match status" value="1"/>
</dbReference>
<dbReference type="InterPro" id="IPR005318">
    <property type="entry name" value="OM_porin_bac"/>
</dbReference>
<evidence type="ECO:0000313" key="6">
    <source>
        <dbReference type="Proteomes" id="UP000814003"/>
    </source>
</evidence>
<name>A0ABS9FHA7_9PSED</name>
<dbReference type="Gene3D" id="2.40.160.10">
    <property type="entry name" value="Porin"/>
    <property type="match status" value="1"/>
</dbReference>
<keyword evidence="3 4" id="KW-0732">Signal</keyword>
<reference evidence="5 6" key="1">
    <citation type="submission" date="2019-11" db="EMBL/GenBank/DDBJ databases">
        <title>Epiphytic Pseudomonas syringae from cherry orchards.</title>
        <authorList>
            <person name="Hulin M.T."/>
        </authorList>
    </citation>
    <scope>NUCLEOTIDE SEQUENCE [LARGE SCALE GENOMIC DNA]</scope>
    <source>
        <strain evidence="5 6">PA-6-5B</strain>
    </source>
</reference>
<gene>
    <name evidence="5" type="ORF">GIW56_30625</name>
</gene>
<protein>
    <submittedName>
        <fullName evidence="5">Outer membrane porin, OprD family</fullName>
    </submittedName>
</protein>
<dbReference type="Pfam" id="PF03573">
    <property type="entry name" value="OprD"/>
    <property type="match status" value="1"/>
</dbReference>
<dbReference type="Proteomes" id="UP000814003">
    <property type="component" value="Unassembled WGS sequence"/>
</dbReference>
<sequence>MKKVYVFVSFGFLLGFAGSGSAEENSEKTEGFLEQSTLDLLLRNMYFNRDVKNGGLDPRGWGQSFRLDYTSGFTQGLVGLGIEASAYSVLKLDGKRPINHTWQKTDVGF</sequence>
<organism evidence="5 6">
    <name type="scientific">Pseudomonas gessardii</name>
    <dbReference type="NCBI Taxonomy" id="78544"/>
    <lineage>
        <taxon>Bacteria</taxon>
        <taxon>Pseudomonadati</taxon>
        <taxon>Pseudomonadota</taxon>
        <taxon>Gammaproteobacteria</taxon>
        <taxon>Pseudomonadales</taxon>
        <taxon>Pseudomonadaceae</taxon>
        <taxon>Pseudomonas</taxon>
    </lineage>
</organism>
<accession>A0ABS9FHA7</accession>
<proteinExistence type="inferred from homology"/>
<dbReference type="GeneID" id="70101502"/>
<feature type="signal peptide" evidence="4">
    <location>
        <begin position="1"/>
        <end position="22"/>
    </location>
</feature>
<dbReference type="InterPro" id="IPR023614">
    <property type="entry name" value="Porin_dom_sf"/>
</dbReference>
<evidence type="ECO:0000256" key="4">
    <source>
        <dbReference type="SAM" id="SignalP"/>
    </source>
</evidence>
<evidence type="ECO:0000256" key="1">
    <source>
        <dbReference type="ARBA" id="ARBA00009075"/>
    </source>
</evidence>
<dbReference type="EMBL" id="WKED01000187">
    <property type="protein sequence ID" value="MCF5111133.1"/>
    <property type="molecule type" value="Genomic_DNA"/>
</dbReference>